<sequence>MTHDNQLGQFFKDLLGINTEKPFHIVLVDINKAKNRVIHCVEWPLDESNDEDLKYVALSYRWGEWQETLIDTKVGYTASITSFDLEDFYNLCGTMAGDPDLCSIRYVWVDAICMDQVNHERRKATIYQMSNIYERAAYILAVPDLHSTYLRNAMLKNKDIMDYSRRYSEYLYHLIHGNYENLKAIDERFLDDCGIPNDTALRELLTKKTDHFAEAFMKCDDIRDEKIQLHKVLNQICTATNHAPRPLTNNWNSSDGSHPSSNGQTQVKYMTNLGMHFASSTKTIEYSERAMVWKEMMSERSNSIRQSMEYLADLIKDWSTRVWVISEFSIARKKKNLKFWFIQLKIYDYKVS</sequence>
<accession>A0A1X2I1P6</accession>
<organism evidence="2 3">
    <name type="scientific">Absidia repens</name>
    <dbReference type="NCBI Taxonomy" id="90262"/>
    <lineage>
        <taxon>Eukaryota</taxon>
        <taxon>Fungi</taxon>
        <taxon>Fungi incertae sedis</taxon>
        <taxon>Mucoromycota</taxon>
        <taxon>Mucoromycotina</taxon>
        <taxon>Mucoromycetes</taxon>
        <taxon>Mucorales</taxon>
        <taxon>Cunninghamellaceae</taxon>
        <taxon>Absidia</taxon>
    </lineage>
</organism>
<feature type="domain" description="Heterokaryon incompatibility" evidence="1">
    <location>
        <begin position="55"/>
        <end position="142"/>
    </location>
</feature>
<dbReference type="Pfam" id="PF06985">
    <property type="entry name" value="HET"/>
    <property type="match status" value="1"/>
</dbReference>
<dbReference type="PANTHER" id="PTHR24148:SF73">
    <property type="entry name" value="HET DOMAIN PROTEIN (AFU_ORTHOLOGUE AFUA_8G01020)"/>
    <property type="match status" value="1"/>
</dbReference>
<protein>
    <recommendedName>
        <fullName evidence="1">Heterokaryon incompatibility domain-containing protein</fullName>
    </recommendedName>
</protein>
<name>A0A1X2I1P6_9FUNG</name>
<dbReference type="Proteomes" id="UP000193560">
    <property type="component" value="Unassembled WGS sequence"/>
</dbReference>
<evidence type="ECO:0000259" key="1">
    <source>
        <dbReference type="Pfam" id="PF06985"/>
    </source>
</evidence>
<dbReference type="InterPro" id="IPR010730">
    <property type="entry name" value="HET"/>
</dbReference>
<reference evidence="2 3" key="1">
    <citation type="submission" date="2016-07" db="EMBL/GenBank/DDBJ databases">
        <title>Pervasive Adenine N6-methylation of Active Genes in Fungi.</title>
        <authorList>
            <consortium name="DOE Joint Genome Institute"/>
            <person name="Mondo S.J."/>
            <person name="Dannebaum R.O."/>
            <person name="Kuo R.C."/>
            <person name="Labutti K."/>
            <person name="Haridas S."/>
            <person name="Kuo A."/>
            <person name="Salamov A."/>
            <person name="Ahrendt S.R."/>
            <person name="Lipzen A."/>
            <person name="Sullivan W."/>
            <person name="Andreopoulos W.B."/>
            <person name="Clum A."/>
            <person name="Lindquist E."/>
            <person name="Daum C."/>
            <person name="Ramamoorthy G.K."/>
            <person name="Gryganskyi A."/>
            <person name="Culley D."/>
            <person name="Magnuson J.K."/>
            <person name="James T.Y."/>
            <person name="O'Malley M.A."/>
            <person name="Stajich J.E."/>
            <person name="Spatafora J.W."/>
            <person name="Visel A."/>
            <person name="Grigoriev I.V."/>
        </authorList>
    </citation>
    <scope>NUCLEOTIDE SEQUENCE [LARGE SCALE GENOMIC DNA]</scope>
    <source>
        <strain evidence="2 3">NRRL 1336</strain>
    </source>
</reference>
<keyword evidence="3" id="KW-1185">Reference proteome</keyword>
<dbReference type="PANTHER" id="PTHR24148">
    <property type="entry name" value="ANKYRIN REPEAT DOMAIN-CONTAINING PROTEIN 39 HOMOLOG-RELATED"/>
    <property type="match status" value="1"/>
</dbReference>
<comment type="caution">
    <text evidence="2">The sequence shown here is derived from an EMBL/GenBank/DDBJ whole genome shotgun (WGS) entry which is preliminary data.</text>
</comment>
<dbReference type="InterPro" id="IPR052895">
    <property type="entry name" value="HetReg/Transcr_Mod"/>
</dbReference>
<gene>
    <name evidence="2" type="ORF">BCR42DRAFT_442739</name>
</gene>
<dbReference type="AlphaFoldDB" id="A0A1X2I1P6"/>
<dbReference type="EMBL" id="MCGE01000035">
    <property type="protein sequence ID" value="ORZ07411.1"/>
    <property type="molecule type" value="Genomic_DNA"/>
</dbReference>
<proteinExistence type="predicted"/>
<dbReference type="OrthoDB" id="3553147at2759"/>
<evidence type="ECO:0000313" key="2">
    <source>
        <dbReference type="EMBL" id="ORZ07411.1"/>
    </source>
</evidence>
<dbReference type="STRING" id="90262.A0A1X2I1P6"/>
<evidence type="ECO:0000313" key="3">
    <source>
        <dbReference type="Proteomes" id="UP000193560"/>
    </source>
</evidence>